<comment type="caution">
    <text evidence="2">The sequence shown here is derived from an EMBL/GenBank/DDBJ whole genome shotgun (WGS) entry which is preliminary data.</text>
</comment>
<gene>
    <name evidence="2" type="ORF">RRG08_055091</name>
</gene>
<dbReference type="Proteomes" id="UP001283361">
    <property type="component" value="Unassembled WGS sequence"/>
</dbReference>
<feature type="compositionally biased region" description="Polar residues" evidence="1">
    <location>
        <begin position="84"/>
        <end position="93"/>
    </location>
</feature>
<reference evidence="2" key="1">
    <citation type="journal article" date="2023" name="G3 (Bethesda)">
        <title>A reference genome for the long-term kleptoplast-retaining sea slug Elysia crispata morphotype clarki.</title>
        <authorList>
            <person name="Eastman K.E."/>
            <person name="Pendleton A.L."/>
            <person name="Shaikh M.A."/>
            <person name="Suttiyut T."/>
            <person name="Ogas R."/>
            <person name="Tomko P."/>
            <person name="Gavelis G."/>
            <person name="Widhalm J.R."/>
            <person name="Wisecaver J.H."/>
        </authorList>
    </citation>
    <scope>NUCLEOTIDE SEQUENCE</scope>
    <source>
        <strain evidence="2">ECLA1</strain>
    </source>
</reference>
<evidence type="ECO:0000313" key="3">
    <source>
        <dbReference type="Proteomes" id="UP001283361"/>
    </source>
</evidence>
<dbReference type="EMBL" id="JAWDGP010002683">
    <property type="protein sequence ID" value="KAK3780854.1"/>
    <property type="molecule type" value="Genomic_DNA"/>
</dbReference>
<evidence type="ECO:0000313" key="2">
    <source>
        <dbReference type="EMBL" id="KAK3780854.1"/>
    </source>
</evidence>
<dbReference type="AlphaFoldDB" id="A0AAE1DS43"/>
<organism evidence="2 3">
    <name type="scientific">Elysia crispata</name>
    <name type="common">lettuce slug</name>
    <dbReference type="NCBI Taxonomy" id="231223"/>
    <lineage>
        <taxon>Eukaryota</taxon>
        <taxon>Metazoa</taxon>
        <taxon>Spiralia</taxon>
        <taxon>Lophotrochozoa</taxon>
        <taxon>Mollusca</taxon>
        <taxon>Gastropoda</taxon>
        <taxon>Heterobranchia</taxon>
        <taxon>Euthyneura</taxon>
        <taxon>Panpulmonata</taxon>
        <taxon>Sacoglossa</taxon>
        <taxon>Placobranchoidea</taxon>
        <taxon>Plakobranchidae</taxon>
        <taxon>Elysia</taxon>
    </lineage>
</organism>
<evidence type="ECO:0000256" key="1">
    <source>
        <dbReference type="SAM" id="MobiDB-lite"/>
    </source>
</evidence>
<accession>A0AAE1DS43</accession>
<name>A0AAE1DS43_9GAST</name>
<sequence>MISLSTPAVGGVSRADIAFMDLKKAFDLGTEIPPNIVIGGYTLEVVENFTYLGSTISSSLSIDSEINGSLRRPDCVSTKPAFSAPSSMEVETSTHARRVTPEAHTADQVARPSPRR</sequence>
<feature type="region of interest" description="Disordered" evidence="1">
    <location>
        <begin position="78"/>
        <end position="116"/>
    </location>
</feature>
<protein>
    <submittedName>
        <fullName evidence="2">Uncharacterized protein</fullName>
    </submittedName>
</protein>
<keyword evidence="3" id="KW-1185">Reference proteome</keyword>
<proteinExistence type="predicted"/>